<feature type="region of interest" description="Disordered" evidence="9">
    <location>
        <begin position="263"/>
        <end position="288"/>
    </location>
</feature>
<dbReference type="InterPro" id="IPR000680">
    <property type="entry name" value="Borrelia_lipo"/>
</dbReference>
<evidence type="ECO:0000256" key="2">
    <source>
        <dbReference type="ARBA" id="ARBA00004459"/>
    </source>
</evidence>
<proteinExistence type="predicted"/>
<evidence type="ECO:0000256" key="5">
    <source>
        <dbReference type="ARBA" id="ARBA00023139"/>
    </source>
</evidence>
<dbReference type="EMBL" id="AZIT01000082">
    <property type="protein sequence ID" value="ETZ17223.1"/>
    <property type="molecule type" value="Genomic_DNA"/>
</dbReference>
<name>W6TG03_9SPIR</name>
<comment type="caution">
    <text evidence="10">The sequence shown here is derived from an EMBL/GenBank/DDBJ whole genome shotgun (WGS) entry which is preliminary data.</text>
</comment>
<dbReference type="SUPFAM" id="SSF74748">
    <property type="entry name" value="Variable surface antigen VlsE"/>
    <property type="match status" value="1"/>
</dbReference>
<organism evidence="10 11">
    <name type="scientific">Borrelia duttonii CR2A</name>
    <dbReference type="NCBI Taxonomy" id="1432657"/>
    <lineage>
        <taxon>Bacteria</taxon>
        <taxon>Pseudomonadati</taxon>
        <taxon>Spirochaetota</taxon>
        <taxon>Spirochaetia</taxon>
        <taxon>Spirochaetales</taxon>
        <taxon>Borreliaceae</taxon>
        <taxon>Borrelia</taxon>
    </lineage>
</organism>
<keyword evidence="3" id="KW-0732">Signal</keyword>
<sequence length="288" mass="29054">MSGAMMEVGRSAENAFYAFLELVSDVLGFTAKSTTKKNEVGEYFNSLGVKLEKASEELEKVVNKAASGVDKSDESKNAKNPIRIAVDTAKTTLSILKGYVESLAKIGDSEKVGEAATDKEGAAPADVELKKAYNALKGIVDTADKEGVEKLVAGDVAVKVGDNGTDNKDGVKILATVVGNKPGNQDAGKAAAILTTVSGKEILASVIGSKESDAALTANAKADTSAISFARGGSASHLAGADAAKAAAVAGGIALRSLVKSGKLASGAGDGSAGGKEEVQGSRDKCSK</sequence>
<gene>
    <name evidence="10" type="ORF">BDCR2A_01854</name>
</gene>
<evidence type="ECO:0000256" key="7">
    <source>
        <dbReference type="ARBA" id="ARBA00023288"/>
    </source>
</evidence>
<dbReference type="PATRIC" id="fig|1432657.3.peg.1740"/>
<dbReference type="GO" id="GO:0009279">
    <property type="term" value="C:cell outer membrane"/>
    <property type="evidence" value="ECO:0007669"/>
    <property type="project" value="UniProtKB-SubCell"/>
</dbReference>
<dbReference type="AlphaFoldDB" id="W6TG03"/>
<keyword evidence="5 8" id="KW-0564">Palmitate</keyword>
<evidence type="ECO:0000256" key="6">
    <source>
        <dbReference type="ARBA" id="ARBA00023237"/>
    </source>
</evidence>
<evidence type="ECO:0000313" key="11">
    <source>
        <dbReference type="Proteomes" id="UP000019148"/>
    </source>
</evidence>
<evidence type="ECO:0000256" key="1">
    <source>
        <dbReference type="ARBA" id="ARBA00003932"/>
    </source>
</evidence>
<evidence type="ECO:0000313" key="10">
    <source>
        <dbReference type="EMBL" id="ETZ17223.1"/>
    </source>
</evidence>
<keyword evidence="7 8" id="KW-0449">Lipoprotein</keyword>
<keyword evidence="4 8" id="KW-0472">Membrane</keyword>
<evidence type="ECO:0000256" key="9">
    <source>
        <dbReference type="SAM" id="MobiDB-lite"/>
    </source>
</evidence>
<dbReference type="Pfam" id="PF00921">
    <property type="entry name" value="Lipoprotein_2"/>
    <property type="match status" value="1"/>
</dbReference>
<comment type="function">
    <text evidence="1 8">The Vlp and Vsp proteins are antigenically distinct proteins, only one vlp or vsp gene is transcriptionally active at any one time. Switching between these genes is a mechanism of host immune response evasion.</text>
</comment>
<dbReference type="Proteomes" id="UP000019148">
    <property type="component" value="Unassembled WGS sequence"/>
</dbReference>
<protein>
    <recommendedName>
        <fullName evidence="8">Variable large protein</fullName>
    </recommendedName>
</protein>
<evidence type="ECO:0000256" key="3">
    <source>
        <dbReference type="ARBA" id="ARBA00022729"/>
    </source>
</evidence>
<keyword evidence="6 8" id="KW-0998">Cell outer membrane</keyword>
<comment type="subcellular location">
    <subcellularLocation>
        <location evidence="2 8">Cell outer membrane</location>
        <topology evidence="2 8">Lipid-anchor</topology>
    </subcellularLocation>
</comment>
<accession>W6TG03</accession>
<evidence type="ECO:0000256" key="8">
    <source>
        <dbReference type="RuleBase" id="RU363105"/>
    </source>
</evidence>
<feature type="compositionally biased region" description="Basic and acidic residues" evidence="9">
    <location>
        <begin position="275"/>
        <end position="288"/>
    </location>
</feature>
<evidence type="ECO:0000256" key="4">
    <source>
        <dbReference type="ARBA" id="ARBA00023136"/>
    </source>
</evidence>
<reference evidence="10 11" key="1">
    <citation type="submission" date="2013-12" db="EMBL/GenBank/DDBJ databases">
        <title>Comparative genomics of relapsing fever spirochetes.</title>
        <authorList>
            <person name="Schwan T.G."/>
            <person name="Raffel S.J."/>
            <person name="Porcella S.F."/>
        </authorList>
    </citation>
    <scope>NUCLEOTIDE SEQUENCE [LARGE SCALE GENOMIC DNA]</scope>
    <source>
        <strain evidence="10 11">CR2A</strain>
    </source>
</reference>